<dbReference type="SUPFAM" id="SSF52540">
    <property type="entry name" value="P-loop containing nucleoside triphosphate hydrolases"/>
    <property type="match status" value="1"/>
</dbReference>
<dbReference type="GeneID" id="75828033"/>
<dbReference type="SUPFAM" id="SSF53167">
    <property type="entry name" value="Purine and uridine phosphorylases"/>
    <property type="match status" value="1"/>
</dbReference>
<reference evidence="5" key="1">
    <citation type="journal article" date="2021" name="J Fungi (Basel)">
        <title>Genomic and Metabolomic Analyses of the Marine Fungus Emericellopsis cladophorae: Insights into Saltwater Adaptability Mechanisms and Its Biosynthetic Potential.</title>
        <authorList>
            <person name="Goncalves M.F.M."/>
            <person name="Hilario S."/>
            <person name="Van de Peer Y."/>
            <person name="Esteves A.C."/>
            <person name="Alves A."/>
        </authorList>
    </citation>
    <scope>NUCLEOTIDE SEQUENCE</scope>
    <source>
        <strain evidence="5">MUM 19.33</strain>
    </source>
</reference>
<dbReference type="EMBL" id="JAGIXG020000082">
    <property type="protein sequence ID" value="KAI6778095.1"/>
    <property type="molecule type" value="Genomic_DNA"/>
</dbReference>
<dbReference type="Pfam" id="PF24883">
    <property type="entry name" value="NPHP3_N"/>
    <property type="match status" value="1"/>
</dbReference>
<dbReference type="OrthoDB" id="20872at2759"/>
<dbReference type="PANTHER" id="PTHR46082:SF11">
    <property type="entry name" value="AAA+ ATPASE DOMAIN-CONTAINING PROTEIN-RELATED"/>
    <property type="match status" value="1"/>
</dbReference>
<sequence>MDSIIVISSDDEAPDEVPAPTSTVTLNPTRRDSDVRSPSPTPKRRKVHDESFNDEPEEEKYPSIKRRNALKHEDYTIAWICALAIEMAAARAVLDEIHETLPKDRNDSNSYVLGGIRQHNVVIACLPIGQDGLVKAADVAANLHRTFKCIDIALMVGIGGGAPRIADLRLGDVVVGTRIMQSDLGKYVHDEFQRKAYPRPPPSKLGTLVTSLRSKLELEASRLPTMMLEKFGKYPEFCRPKLEDRLFRETHRHSSGRSTCDKCDFSQQVPRSKRISKDPKVHYGAIASASHLMKDAIKRDRIAQELNVMCFEMEAAGIVDTLPCLVIRGISDYADSHKNDDWQRYAAATAASYARELLEEYRCRVPMASRCDVPTRNTQVSIRQRFLEQLAFDDMKVREKTIEEAQADTCRWITEHPSYKAWLDMMQLPEHRGFLWIRGKPGAGKSTIMKFAFSNFKPPGGRRGISLSFFFNARGTYLQKSVVGMYRSLLYRLLQRSMDLPMNLEQVHDTGPQQTERLALVTLKDIFRTAVLSLGKRSLTCFIDALDESDEQQIIEMVQYFEDLADISFQQGINFRIGTIWSSSFA</sequence>
<dbReference type="Proteomes" id="UP001055219">
    <property type="component" value="Unassembled WGS sequence"/>
</dbReference>
<accession>A0A9P9XV95</accession>
<organism evidence="5 6">
    <name type="scientific">Emericellopsis cladophorae</name>
    <dbReference type="NCBI Taxonomy" id="2686198"/>
    <lineage>
        <taxon>Eukaryota</taxon>
        <taxon>Fungi</taxon>
        <taxon>Dikarya</taxon>
        <taxon>Ascomycota</taxon>
        <taxon>Pezizomycotina</taxon>
        <taxon>Sordariomycetes</taxon>
        <taxon>Hypocreomycetidae</taxon>
        <taxon>Hypocreales</taxon>
        <taxon>Bionectriaceae</taxon>
        <taxon>Emericellopsis</taxon>
    </lineage>
</organism>
<comment type="caution">
    <text evidence="5">The sequence shown here is derived from an EMBL/GenBank/DDBJ whole genome shotgun (WGS) entry which is preliminary data.</text>
</comment>
<dbReference type="InterPro" id="IPR053137">
    <property type="entry name" value="NLR-like"/>
</dbReference>
<reference evidence="5" key="2">
    <citation type="submission" date="2022-07" db="EMBL/GenBank/DDBJ databases">
        <authorList>
            <person name="Goncalves M.F.M."/>
            <person name="Hilario S."/>
            <person name="Van De Peer Y."/>
            <person name="Esteves A.C."/>
            <person name="Alves A."/>
        </authorList>
    </citation>
    <scope>NUCLEOTIDE SEQUENCE</scope>
    <source>
        <strain evidence="5">MUM 19.33</strain>
    </source>
</reference>
<dbReference type="Pfam" id="PF01048">
    <property type="entry name" value="PNP_UDP_1"/>
    <property type="match status" value="1"/>
</dbReference>
<dbReference type="InterPro" id="IPR027417">
    <property type="entry name" value="P-loop_NTPase"/>
</dbReference>
<keyword evidence="1" id="KW-0677">Repeat</keyword>
<keyword evidence="6" id="KW-1185">Reference proteome</keyword>
<evidence type="ECO:0000259" key="3">
    <source>
        <dbReference type="Pfam" id="PF01048"/>
    </source>
</evidence>
<dbReference type="Gene3D" id="3.40.50.1580">
    <property type="entry name" value="Nucleoside phosphorylase domain"/>
    <property type="match status" value="1"/>
</dbReference>
<dbReference type="GO" id="GO:0003824">
    <property type="term" value="F:catalytic activity"/>
    <property type="evidence" value="ECO:0007669"/>
    <property type="project" value="InterPro"/>
</dbReference>
<feature type="domain" description="Nucleoside phosphorylase" evidence="3">
    <location>
        <begin position="76"/>
        <end position="354"/>
    </location>
</feature>
<dbReference type="InterPro" id="IPR000845">
    <property type="entry name" value="Nucleoside_phosphorylase_d"/>
</dbReference>
<dbReference type="AlphaFoldDB" id="A0A9P9XV95"/>
<dbReference type="InterPro" id="IPR035994">
    <property type="entry name" value="Nucleoside_phosphorylase_sf"/>
</dbReference>
<evidence type="ECO:0000313" key="5">
    <source>
        <dbReference type="EMBL" id="KAI6778095.1"/>
    </source>
</evidence>
<feature type="region of interest" description="Disordered" evidence="2">
    <location>
        <begin position="1"/>
        <end position="60"/>
    </location>
</feature>
<name>A0A9P9XV95_9HYPO</name>
<evidence type="ECO:0000256" key="2">
    <source>
        <dbReference type="SAM" id="MobiDB-lite"/>
    </source>
</evidence>
<gene>
    <name evidence="5" type="ORF">J7T54_001515</name>
</gene>
<dbReference type="RefSeq" id="XP_051358951.1">
    <property type="nucleotide sequence ID" value="XM_051510097.1"/>
</dbReference>
<evidence type="ECO:0008006" key="7">
    <source>
        <dbReference type="Google" id="ProtNLM"/>
    </source>
</evidence>
<proteinExistence type="predicted"/>
<dbReference type="PANTHER" id="PTHR46082">
    <property type="entry name" value="ATP/GTP-BINDING PROTEIN-RELATED"/>
    <property type="match status" value="1"/>
</dbReference>
<evidence type="ECO:0000313" key="6">
    <source>
        <dbReference type="Proteomes" id="UP001055219"/>
    </source>
</evidence>
<evidence type="ECO:0000256" key="1">
    <source>
        <dbReference type="ARBA" id="ARBA00022737"/>
    </source>
</evidence>
<evidence type="ECO:0000259" key="4">
    <source>
        <dbReference type="Pfam" id="PF24883"/>
    </source>
</evidence>
<feature type="domain" description="Nephrocystin 3-like N-terminal" evidence="4">
    <location>
        <begin position="408"/>
        <end position="564"/>
    </location>
</feature>
<protein>
    <recommendedName>
        <fullName evidence="7">Nucleoside phosphorylase domain-containing protein</fullName>
    </recommendedName>
</protein>
<dbReference type="GO" id="GO:0009116">
    <property type="term" value="P:nucleoside metabolic process"/>
    <property type="evidence" value="ECO:0007669"/>
    <property type="project" value="InterPro"/>
</dbReference>
<dbReference type="InterPro" id="IPR056884">
    <property type="entry name" value="NPHP3-like_N"/>
</dbReference>